<dbReference type="EMBL" id="CP004376">
    <property type="protein sequence ID" value="AGM31726.1"/>
    <property type="molecule type" value="Genomic_DNA"/>
</dbReference>
<proteinExistence type="predicted"/>
<dbReference type="KEGG" id="mabb:MASS_2p0015"/>
<reference evidence="2 3" key="1">
    <citation type="journal article" date="2013" name="Genome Announc.">
        <title>Complete Genome Sequence of Mycobacterium massiliense Clinical Strain Asan 50594, Belonging to the Type II Genotype.</title>
        <authorList>
            <person name="Kim B.J."/>
            <person name="Kim B.R."/>
            <person name="Hong S.H."/>
            <person name="Seok S.H."/>
            <person name="Kook Y.H."/>
            <person name="Kim B.J."/>
        </authorList>
    </citation>
    <scope>NUCLEOTIDE SEQUENCE [LARGE SCALE GENOMIC DNA]</scope>
    <source>
        <strain evidence="2 3">50594</strain>
    </source>
</reference>
<evidence type="ECO:0000313" key="3">
    <source>
        <dbReference type="Proteomes" id="UP000013961"/>
    </source>
</evidence>
<protein>
    <submittedName>
        <fullName evidence="2">Uncharacterized protein</fullName>
    </submittedName>
</protein>
<name>A0AB33AJ76_9MYCO</name>
<sequence length="227" mass="25384">MRLRYRPADGRPRRRSDREGRGRAVVNLAGDAEVPQHAQTLGGPAPESQAVIYAQLNDELFEKLVLNHVYPAGRDHDVWAALLEPGLVERTKQTLIECHARNRRATRRRNRKMQEFTEQCQGLGARAQAQLAIAKAEHDKRTRAATNFGRMVGDAIAEINDICTMRHRGSSARHELDRALRAISEHKSAAEEAAIVPEPHDHALWELLHTLGKEPAEQAPTESTDAP</sequence>
<evidence type="ECO:0000256" key="1">
    <source>
        <dbReference type="SAM" id="MobiDB-lite"/>
    </source>
</evidence>
<organism evidence="2 3">
    <name type="scientific">Mycobacteroides abscessus subsp. bolletii 50594</name>
    <dbReference type="NCBI Taxonomy" id="1303024"/>
    <lineage>
        <taxon>Bacteria</taxon>
        <taxon>Bacillati</taxon>
        <taxon>Actinomycetota</taxon>
        <taxon>Actinomycetes</taxon>
        <taxon>Mycobacteriales</taxon>
        <taxon>Mycobacteriaceae</taxon>
        <taxon>Mycobacteroides</taxon>
        <taxon>Mycobacteroides abscessus</taxon>
    </lineage>
</organism>
<accession>A0AB33AJ76</accession>
<dbReference type="Proteomes" id="UP000013961">
    <property type="component" value="Plasmid 2"/>
</dbReference>
<gene>
    <name evidence="2" type="ORF">MASS_2p0015</name>
</gene>
<dbReference type="AlphaFoldDB" id="A0AB33AJ76"/>
<keyword evidence="2" id="KW-0614">Plasmid</keyword>
<evidence type="ECO:0000313" key="2">
    <source>
        <dbReference type="EMBL" id="AGM31726.1"/>
    </source>
</evidence>
<geneLocation type="plasmid" evidence="2 3">
    <name>2</name>
</geneLocation>
<feature type="region of interest" description="Disordered" evidence="1">
    <location>
        <begin position="1"/>
        <end position="21"/>
    </location>
</feature>